<reference evidence="2 3" key="1">
    <citation type="submission" date="2022-06" db="EMBL/GenBank/DDBJ databases">
        <title>Roseomonas CN29.</title>
        <authorList>
            <person name="Cheng Y."/>
            <person name="He X."/>
        </authorList>
    </citation>
    <scope>NUCLEOTIDE SEQUENCE [LARGE SCALE GENOMIC DNA]</scope>
    <source>
        <strain evidence="2 3">CN29</strain>
    </source>
</reference>
<dbReference type="Pfam" id="PF20552">
    <property type="entry name" value="HTH_62"/>
    <property type="match status" value="1"/>
</dbReference>
<evidence type="ECO:0000313" key="3">
    <source>
        <dbReference type="Proteomes" id="UP001524642"/>
    </source>
</evidence>
<dbReference type="EMBL" id="JANJOU010000008">
    <property type="protein sequence ID" value="MCR0982693.1"/>
    <property type="molecule type" value="Genomic_DNA"/>
</dbReference>
<organism evidence="2 3">
    <name type="scientific">Roseomonas populi</name>
    <dbReference type="NCBI Taxonomy" id="3121582"/>
    <lineage>
        <taxon>Bacteria</taxon>
        <taxon>Pseudomonadati</taxon>
        <taxon>Pseudomonadota</taxon>
        <taxon>Alphaproteobacteria</taxon>
        <taxon>Acetobacterales</taxon>
        <taxon>Roseomonadaceae</taxon>
        <taxon>Roseomonas</taxon>
    </lineage>
</organism>
<evidence type="ECO:0000259" key="1">
    <source>
        <dbReference type="Pfam" id="PF20552"/>
    </source>
</evidence>
<comment type="caution">
    <text evidence="2">The sequence shown here is derived from an EMBL/GenBank/DDBJ whole genome shotgun (WGS) entry which is preliminary data.</text>
</comment>
<dbReference type="Proteomes" id="UP001524642">
    <property type="component" value="Unassembled WGS sequence"/>
</dbReference>
<accession>A0ABT1X3L9</accession>
<gene>
    <name evidence="2" type="ORF">NRP21_11600</name>
</gene>
<keyword evidence="3" id="KW-1185">Reference proteome</keyword>
<dbReference type="RefSeq" id="WP_257716359.1">
    <property type="nucleotide sequence ID" value="NZ_JANJOU010000008.1"/>
</dbReference>
<dbReference type="InterPro" id="IPR046789">
    <property type="entry name" value="HTH_62"/>
</dbReference>
<sequence length="76" mass="8595">MNDTYRFPHLEERQSISRLPTEWEGSLADAIEAAFAKGNWELDDLVAALNRSRIRPKSGGQWTAENFQATMQELGA</sequence>
<evidence type="ECO:0000313" key="2">
    <source>
        <dbReference type="EMBL" id="MCR0982693.1"/>
    </source>
</evidence>
<protein>
    <recommendedName>
        <fullName evidence="1">Recombinase-like domain-containing protein</fullName>
    </recommendedName>
</protein>
<proteinExistence type="predicted"/>
<name>A0ABT1X3L9_9PROT</name>
<feature type="domain" description="Recombinase-like" evidence="1">
    <location>
        <begin position="8"/>
        <end position="76"/>
    </location>
</feature>